<proteinExistence type="predicted"/>
<keyword evidence="3" id="KW-1185">Reference proteome</keyword>
<keyword evidence="1" id="KW-0472">Membrane</keyword>
<keyword evidence="1" id="KW-1133">Transmembrane helix</keyword>
<dbReference type="RefSeq" id="WP_344024726.1">
    <property type="nucleotide sequence ID" value="NZ_BAAAJK010000024.1"/>
</dbReference>
<gene>
    <name evidence="2" type="ORF">GCM10009613_40040</name>
</gene>
<dbReference type="InterPro" id="IPR021401">
    <property type="entry name" value="DUF3040"/>
</dbReference>
<dbReference type="Pfam" id="PF11239">
    <property type="entry name" value="DUF3040"/>
    <property type="match status" value="1"/>
</dbReference>
<feature type="transmembrane region" description="Helical" evidence="1">
    <location>
        <begin position="54"/>
        <end position="74"/>
    </location>
</feature>
<organism evidence="2 3">
    <name type="scientific">Pseudonocardia kongjuensis</name>
    <dbReference type="NCBI Taxonomy" id="102227"/>
    <lineage>
        <taxon>Bacteria</taxon>
        <taxon>Bacillati</taxon>
        <taxon>Actinomycetota</taxon>
        <taxon>Actinomycetes</taxon>
        <taxon>Pseudonocardiales</taxon>
        <taxon>Pseudonocardiaceae</taxon>
        <taxon>Pseudonocardia</taxon>
    </lineage>
</organism>
<evidence type="ECO:0008006" key="4">
    <source>
        <dbReference type="Google" id="ProtNLM"/>
    </source>
</evidence>
<comment type="caution">
    <text evidence="2">The sequence shown here is derived from an EMBL/GenBank/DDBJ whole genome shotgun (WGS) entry which is preliminary data.</text>
</comment>
<keyword evidence="1" id="KW-0812">Transmembrane</keyword>
<evidence type="ECO:0000313" key="3">
    <source>
        <dbReference type="Proteomes" id="UP001501414"/>
    </source>
</evidence>
<protein>
    <recommendedName>
        <fullName evidence="4">DUF3040 domain-containing protein</fullName>
    </recommendedName>
</protein>
<dbReference type="EMBL" id="BAAAJK010000024">
    <property type="protein sequence ID" value="GAA1393500.1"/>
    <property type="molecule type" value="Genomic_DNA"/>
</dbReference>
<evidence type="ECO:0000256" key="1">
    <source>
        <dbReference type="SAM" id="Phobius"/>
    </source>
</evidence>
<sequence>MLEDRPARPLDQRELRVLDEISAATLRDDPGLVHRLHGVEGNTHPPAAQTGTPLAWPLVLGVMTVAVLYALVIVALPPVLALAVVLGVQLVLVPAGCLYWARRRGEL</sequence>
<dbReference type="Proteomes" id="UP001501414">
    <property type="component" value="Unassembled WGS sequence"/>
</dbReference>
<name>A0ABN1Y3W0_9PSEU</name>
<accession>A0ABN1Y3W0</accession>
<evidence type="ECO:0000313" key="2">
    <source>
        <dbReference type="EMBL" id="GAA1393500.1"/>
    </source>
</evidence>
<reference evidence="2 3" key="1">
    <citation type="journal article" date="2019" name="Int. J. Syst. Evol. Microbiol.">
        <title>The Global Catalogue of Microorganisms (GCM) 10K type strain sequencing project: providing services to taxonomists for standard genome sequencing and annotation.</title>
        <authorList>
            <consortium name="The Broad Institute Genomics Platform"/>
            <consortium name="The Broad Institute Genome Sequencing Center for Infectious Disease"/>
            <person name="Wu L."/>
            <person name="Ma J."/>
        </authorList>
    </citation>
    <scope>NUCLEOTIDE SEQUENCE [LARGE SCALE GENOMIC DNA]</scope>
    <source>
        <strain evidence="2 3">JCM 11896</strain>
    </source>
</reference>
<feature type="transmembrane region" description="Helical" evidence="1">
    <location>
        <begin position="80"/>
        <end position="101"/>
    </location>
</feature>